<evidence type="ECO:0000256" key="16">
    <source>
        <dbReference type="PROSITE-ProRule" id="PRU00740"/>
    </source>
</evidence>
<feature type="disulfide bond" evidence="16">
    <location>
        <begin position="152"/>
        <end position="188"/>
    </location>
</feature>
<evidence type="ECO:0000256" key="9">
    <source>
        <dbReference type="ARBA" id="ARBA00023180"/>
    </source>
</evidence>
<name>A0AB34GWD9_ESCRO</name>
<dbReference type="GO" id="GO:0101004">
    <property type="term" value="C:cytolytic granule membrane"/>
    <property type="evidence" value="ECO:0007669"/>
    <property type="project" value="UniProtKB-SubCell"/>
</dbReference>
<keyword evidence="10 16" id="KW-0458">Lysosome</keyword>
<keyword evidence="4" id="KW-0732">Signal</keyword>
<keyword evidence="7 16" id="KW-0472">Membrane</keyword>
<organism evidence="21 22">
    <name type="scientific">Eschrichtius robustus</name>
    <name type="common">California gray whale</name>
    <name type="synonym">Eschrichtius gibbosus</name>
    <dbReference type="NCBI Taxonomy" id="9764"/>
    <lineage>
        <taxon>Eukaryota</taxon>
        <taxon>Metazoa</taxon>
        <taxon>Chordata</taxon>
        <taxon>Craniata</taxon>
        <taxon>Vertebrata</taxon>
        <taxon>Euteleostomi</taxon>
        <taxon>Mammalia</taxon>
        <taxon>Eutheria</taxon>
        <taxon>Laurasiatheria</taxon>
        <taxon>Artiodactyla</taxon>
        <taxon>Whippomorpha</taxon>
        <taxon>Cetacea</taxon>
        <taxon>Mysticeti</taxon>
        <taxon>Eschrichtiidae</taxon>
        <taxon>Eschrichtius</taxon>
    </lineage>
</organism>
<dbReference type="InterPro" id="IPR002000">
    <property type="entry name" value="Lysosome-assoc_membr_glycop"/>
</dbReference>
<dbReference type="Gene3D" id="2.40.160.110">
    <property type="match status" value="2"/>
</dbReference>
<evidence type="ECO:0000256" key="1">
    <source>
        <dbReference type="ARBA" id="ARBA00004251"/>
    </source>
</evidence>
<dbReference type="PROSITE" id="PS51407">
    <property type="entry name" value="LAMP_3"/>
    <property type="match status" value="1"/>
</dbReference>
<feature type="domain" description="Lysosome-associated membrane glycoprotein 2-like transmembrane" evidence="20">
    <location>
        <begin position="416"/>
        <end position="447"/>
    </location>
</feature>
<keyword evidence="6 18" id="KW-1133">Transmembrane helix</keyword>
<evidence type="ECO:0000256" key="3">
    <source>
        <dbReference type="ARBA" id="ARBA00022692"/>
    </source>
</evidence>
<evidence type="ECO:0000313" key="21">
    <source>
        <dbReference type="EMBL" id="KAJ8783262.1"/>
    </source>
</evidence>
<evidence type="ECO:0000256" key="5">
    <source>
        <dbReference type="ARBA" id="ARBA00022753"/>
    </source>
</evidence>
<dbReference type="InterPro" id="IPR048528">
    <property type="entry name" value="Lamp2-like_luminal"/>
</dbReference>
<keyword evidence="2" id="KW-1003">Cell membrane</keyword>
<dbReference type="GO" id="GO:0031902">
    <property type="term" value="C:late endosome membrane"/>
    <property type="evidence" value="ECO:0007669"/>
    <property type="project" value="UniProtKB-SubCell"/>
</dbReference>
<evidence type="ECO:0000256" key="4">
    <source>
        <dbReference type="ARBA" id="ARBA00022729"/>
    </source>
</evidence>
<feature type="domain" description="Lysosome-associated membrane glycoprotein 2-like luminal" evidence="19">
    <location>
        <begin position="213"/>
        <end position="359"/>
    </location>
</feature>
<comment type="subcellular location">
    <subcellularLocation>
        <location evidence="1">Cell membrane</location>
        <topology evidence="1">Single-pass type I membrane protein</topology>
    </subcellularLocation>
    <subcellularLocation>
        <location evidence="12">Cytolytic granule membrane</location>
        <topology evidence="12">Single-pass type I membrane protein</topology>
    </subcellularLocation>
    <subcellularLocation>
        <location evidence="11">Late endosome membrane</location>
        <topology evidence="11">Single-pass type I membrane protein</topology>
    </subcellularLocation>
    <subcellularLocation>
        <location evidence="16">Lysosome membrane</location>
        <topology evidence="16">Single-pass type I membrane protein</topology>
    </subcellularLocation>
</comment>
<evidence type="ECO:0000256" key="15">
    <source>
        <dbReference type="ARBA" id="ARBA00082884"/>
    </source>
</evidence>
<feature type="region of interest" description="Disordered" evidence="17">
    <location>
        <begin position="184"/>
        <end position="216"/>
    </location>
</feature>
<dbReference type="GO" id="GO:0005886">
    <property type="term" value="C:plasma membrane"/>
    <property type="evidence" value="ECO:0007669"/>
    <property type="project" value="UniProtKB-SubCell"/>
</dbReference>
<dbReference type="FunFam" id="2.40.160.110:FF:000005">
    <property type="entry name" value="Lysosome-associated membrane glycoprotein 1"/>
    <property type="match status" value="1"/>
</dbReference>
<keyword evidence="5" id="KW-0967">Endosome</keyword>
<evidence type="ECO:0000256" key="10">
    <source>
        <dbReference type="ARBA" id="ARBA00023228"/>
    </source>
</evidence>
<dbReference type="InterPro" id="IPR018134">
    <property type="entry name" value="LAMP_CS"/>
</dbReference>
<dbReference type="EMBL" id="JAIQCJ010002088">
    <property type="protein sequence ID" value="KAJ8783262.1"/>
    <property type="molecule type" value="Genomic_DNA"/>
</dbReference>
<keyword evidence="22" id="KW-1185">Reference proteome</keyword>
<evidence type="ECO:0000256" key="8">
    <source>
        <dbReference type="ARBA" id="ARBA00023157"/>
    </source>
</evidence>
<evidence type="ECO:0000259" key="20">
    <source>
        <dbReference type="Pfam" id="PF21222"/>
    </source>
</evidence>
<dbReference type="PANTHER" id="PTHR11506:SF27">
    <property type="entry name" value="LYSOSOME-ASSOCIATED MEMBRANE GLYCOPROTEIN 1"/>
    <property type="match status" value="1"/>
</dbReference>
<dbReference type="Proteomes" id="UP001159641">
    <property type="component" value="Unassembled WGS sequence"/>
</dbReference>
<proteinExistence type="inferred from homology"/>
<dbReference type="Pfam" id="PF01299">
    <property type="entry name" value="Lamp2-like_luminal"/>
    <property type="match status" value="2"/>
</dbReference>
<dbReference type="AlphaFoldDB" id="A0AB34GWD9"/>
<accession>A0AB34GWD9</accession>
<comment type="caution">
    <text evidence="21">The sequence shown here is derived from an EMBL/GenBank/DDBJ whole genome shotgun (WGS) entry which is preliminary data.</text>
</comment>
<dbReference type="Pfam" id="PF21222">
    <property type="entry name" value="Lamp2_2nd"/>
    <property type="match status" value="1"/>
</dbReference>
<evidence type="ECO:0000256" key="2">
    <source>
        <dbReference type="ARBA" id="ARBA00022475"/>
    </source>
</evidence>
<evidence type="ECO:0000256" key="11">
    <source>
        <dbReference type="ARBA" id="ARBA00037817"/>
    </source>
</evidence>
<dbReference type="FunFam" id="2.40.160.110:FF:000001">
    <property type="entry name" value="lysosome-associated membrane glycoprotein 2 isoform X2"/>
    <property type="match status" value="1"/>
</dbReference>
<dbReference type="PRINTS" id="PR00336">
    <property type="entry name" value="LYSASSOCTDMP"/>
</dbReference>
<feature type="domain" description="Lysosome-associated membrane glycoprotein 2-like luminal" evidence="19">
    <location>
        <begin position="29"/>
        <end position="174"/>
    </location>
</feature>
<dbReference type="GO" id="GO:0072594">
    <property type="term" value="P:establishment of protein localization to organelle"/>
    <property type="evidence" value="ECO:0007669"/>
    <property type="project" value="TreeGrafter"/>
</dbReference>
<keyword evidence="9" id="KW-0325">Glycoprotein</keyword>
<dbReference type="PANTHER" id="PTHR11506">
    <property type="entry name" value="LYSOSOME-ASSOCIATED MEMBRANE GLYCOPROTEIN"/>
    <property type="match status" value="1"/>
</dbReference>
<comment type="similarity">
    <text evidence="16">Belongs to the LAMP family.</text>
</comment>
<reference evidence="21 22" key="1">
    <citation type="submission" date="2022-11" db="EMBL/GenBank/DDBJ databases">
        <title>Whole genome sequence of Eschrichtius robustus ER-17-0199.</title>
        <authorList>
            <person name="Bruniche-Olsen A."/>
            <person name="Black A.N."/>
            <person name="Fields C.J."/>
            <person name="Walden K."/>
            <person name="Dewoody J.A."/>
        </authorList>
    </citation>
    <scope>NUCLEOTIDE SEQUENCE [LARGE SCALE GENOMIC DNA]</scope>
    <source>
        <strain evidence="21">ER-17-0199</strain>
        <tissue evidence="21">Blubber</tissue>
    </source>
</reference>
<evidence type="ECO:0000256" key="18">
    <source>
        <dbReference type="SAM" id="Phobius"/>
    </source>
</evidence>
<comment type="caution">
    <text evidence="16">Lacks conserved residue(s) required for the propagation of feature annotation.</text>
</comment>
<dbReference type="CDD" id="cd12087">
    <property type="entry name" value="TM_EGFR-like"/>
    <property type="match status" value="1"/>
</dbReference>
<evidence type="ECO:0000256" key="12">
    <source>
        <dbReference type="ARBA" id="ARBA00060404"/>
    </source>
</evidence>
<evidence type="ECO:0000313" key="22">
    <source>
        <dbReference type="Proteomes" id="UP001159641"/>
    </source>
</evidence>
<dbReference type="PROSITE" id="PS00311">
    <property type="entry name" value="LAMP_2"/>
    <property type="match status" value="1"/>
</dbReference>
<evidence type="ECO:0000256" key="6">
    <source>
        <dbReference type="ARBA" id="ARBA00022989"/>
    </source>
</evidence>
<evidence type="ECO:0000259" key="19">
    <source>
        <dbReference type="Pfam" id="PF01299"/>
    </source>
</evidence>
<keyword evidence="8 16" id="KW-1015">Disulfide bond</keyword>
<evidence type="ECO:0000256" key="7">
    <source>
        <dbReference type="ARBA" id="ARBA00023136"/>
    </source>
</evidence>
<gene>
    <name evidence="21" type="ORF">J1605_009345</name>
</gene>
<protein>
    <recommendedName>
        <fullName evidence="14">Lysosome-associated membrane glycoprotein 1</fullName>
    </recommendedName>
    <alternativeName>
        <fullName evidence="15">CD107 antigen-like family member A</fullName>
    </alternativeName>
</protein>
<dbReference type="PROSITE" id="PS00310">
    <property type="entry name" value="LAMP_1"/>
    <property type="match status" value="2"/>
</dbReference>
<comment type="subunit">
    <text evidence="13">Interacts with ABCB9; this interaction strongly stabilizes ABCB9 and protects ABCB9 against lysosomal degradation. Interacts with FURIN. Interacts with TMEM175; inhibiting the proton channel activity of TMEM175.</text>
</comment>
<sequence>MCLCLMKGAQGSYLQKQGAGLVHGASAVFVVKDGNGTACIMANFSAAFLTSYDTKNGSKSVTFELPASAEVLNSSSCGKGNASDSSLVIAFGRGHTLTLSFTRNATRYSVQLLRFVYNLSDTGIFPNSSSKETKTVESVTDIRADINKKYRCVSSKQIHLRNVTITLRDATIQAYLSNDSFSTEETHCEQDGPLPPSPTAPPQPSPTPVPASPSVSRYNVSGTNGTCLLASMGLQLNVTYRTRDNTTVTREFNIDPSKTTFGGNCTARLVTLALRSRNLLLVLQFAMNASSSRVFLQGVQLTMTLPNARDPTFKAANNSLRALQAAAGNSYKCNAEERVQVTEAAFLNIFRVWVQAFRVDGDKFGPESWRGPCPRARAGTGLRRGCSGRRRRAEVGSGPSVSTVEECQLDENSMLIPIAVGGALAGLVLIVLIAYLIGRKRSHAGYQTI</sequence>
<feature type="transmembrane region" description="Helical" evidence="18">
    <location>
        <begin position="414"/>
        <end position="437"/>
    </location>
</feature>
<evidence type="ECO:0000256" key="13">
    <source>
        <dbReference type="ARBA" id="ARBA00065516"/>
    </source>
</evidence>
<keyword evidence="3 16" id="KW-0812">Transmembrane</keyword>
<feature type="disulfide bond" evidence="16">
    <location>
        <begin position="227"/>
        <end position="265"/>
    </location>
</feature>
<evidence type="ECO:0000256" key="14">
    <source>
        <dbReference type="ARBA" id="ARBA00074383"/>
    </source>
</evidence>
<feature type="compositionally biased region" description="Pro residues" evidence="17">
    <location>
        <begin position="193"/>
        <end position="211"/>
    </location>
</feature>
<dbReference type="InterPro" id="IPR048524">
    <property type="entry name" value="Lamp2-like_TM"/>
</dbReference>
<evidence type="ECO:0000256" key="17">
    <source>
        <dbReference type="SAM" id="MobiDB-lite"/>
    </source>
</evidence>